<evidence type="ECO:0000313" key="10">
    <source>
        <dbReference type="Proteomes" id="UP001364617"/>
    </source>
</evidence>
<dbReference type="AlphaFoldDB" id="A0AAN9CEY6"/>
<organism evidence="9 10">
    <name type="scientific">Phoxinus phoxinus</name>
    <name type="common">Eurasian minnow</name>
    <dbReference type="NCBI Taxonomy" id="58324"/>
    <lineage>
        <taxon>Eukaryota</taxon>
        <taxon>Metazoa</taxon>
        <taxon>Chordata</taxon>
        <taxon>Craniata</taxon>
        <taxon>Vertebrata</taxon>
        <taxon>Euteleostomi</taxon>
        <taxon>Actinopterygii</taxon>
        <taxon>Neopterygii</taxon>
        <taxon>Teleostei</taxon>
        <taxon>Ostariophysi</taxon>
        <taxon>Cypriniformes</taxon>
        <taxon>Leuciscidae</taxon>
        <taxon>Phoxininae</taxon>
        <taxon>Phoxinus</taxon>
    </lineage>
</organism>
<evidence type="ECO:0000256" key="4">
    <source>
        <dbReference type="ARBA" id="ARBA00023157"/>
    </source>
</evidence>
<evidence type="ECO:0000256" key="7">
    <source>
        <dbReference type="SAM" id="SignalP"/>
    </source>
</evidence>
<evidence type="ECO:0000259" key="8">
    <source>
        <dbReference type="PROSITE" id="PS50240"/>
    </source>
</evidence>
<keyword evidence="3 5" id="KW-0378">Hydrolase</keyword>
<dbReference type="PANTHER" id="PTHR24253">
    <property type="entry name" value="TRANSMEMBRANE PROTEASE SERINE"/>
    <property type="match status" value="1"/>
</dbReference>
<dbReference type="SMART" id="SM00020">
    <property type="entry name" value="Tryp_SPc"/>
    <property type="match status" value="1"/>
</dbReference>
<keyword evidence="2 7" id="KW-0732">Signal</keyword>
<feature type="domain" description="Peptidase S1" evidence="8">
    <location>
        <begin position="36"/>
        <end position="278"/>
    </location>
</feature>
<keyword evidence="4" id="KW-1015">Disulfide bond</keyword>
<dbReference type="InterPro" id="IPR043504">
    <property type="entry name" value="Peptidase_S1_PA_chymotrypsin"/>
</dbReference>
<protein>
    <recommendedName>
        <fullName evidence="8">Peptidase S1 domain-containing protein</fullName>
    </recommendedName>
</protein>
<dbReference type="InterPro" id="IPR033116">
    <property type="entry name" value="TRYPSIN_SER"/>
</dbReference>
<gene>
    <name evidence="9" type="ORF">R3I93_017618</name>
</gene>
<evidence type="ECO:0000256" key="3">
    <source>
        <dbReference type="ARBA" id="ARBA00022801"/>
    </source>
</evidence>
<accession>A0AAN9CEY6</accession>
<dbReference type="PROSITE" id="PS00134">
    <property type="entry name" value="TRYPSIN_HIS"/>
    <property type="match status" value="1"/>
</dbReference>
<feature type="transmembrane region" description="Helical" evidence="6">
    <location>
        <begin position="304"/>
        <end position="327"/>
    </location>
</feature>
<reference evidence="9 10" key="1">
    <citation type="submission" date="2024-02" db="EMBL/GenBank/DDBJ databases">
        <title>Chromosome-level genome assembly of the Eurasian Minnow (Phoxinus phoxinus).</title>
        <authorList>
            <person name="Oriowo T.O."/>
            <person name="Martin S."/>
            <person name="Stange M."/>
            <person name="Chrysostomakis Y."/>
            <person name="Brown T."/>
            <person name="Winkler S."/>
            <person name="Kukowka S."/>
            <person name="Myers E.W."/>
            <person name="Bohne A."/>
        </authorList>
    </citation>
    <scope>NUCLEOTIDE SEQUENCE [LARGE SCALE GENOMIC DNA]</scope>
    <source>
        <strain evidence="9">ZFMK-TIS-60720</strain>
        <tissue evidence="9">Whole Organism</tissue>
    </source>
</reference>
<keyword evidence="6" id="KW-0472">Membrane</keyword>
<evidence type="ECO:0000313" key="9">
    <source>
        <dbReference type="EMBL" id="KAK7134261.1"/>
    </source>
</evidence>
<keyword evidence="1 5" id="KW-0645">Protease</keyword>
<dbReference type="PROSITE" id="PS50240">
    <property type="entry name" value="TRYPSIN_DOM"/>
    <property type="match status" value="1"/>
</dbReference>
<dbReference type="Proteomes" id="UP001364617">
    <property type="component" value="Unassembled WGS sequence"/>
</dbReference>
<proteinExistence type="predicted"/>
<dbReference type="SUPFAM" id="SSF50494">
    <property type="entry name" value="Trypsin-like serine proteases"/>
    <property type="match status" value="1"/>
</dbReference>
<dbReference type="InterPro" id="IPR001314">
    <property type="entry name" value="Peptidase_S1A"/>
</dbReference>
<dbReference type="Gene3D" id="2.40.10.10">
    <property type="entry name" value="Trypsin-like serine proteases"/>
    <property type="match status" value="1"/>
</dbReference>
<keyword evidence="5" id="KW-0720">Serine protease</keyword>
<evidence type="ECO:0000256" key="6">
    <source>
        <dbReference type="SAM" id="Phobius"/>
    </source>
</evidence>
<dbReference type="InterPro" id="IPR018114">
    <property type="entry name" value="TRYPSIN_HIS"/>
</dbReference>
<dbReference type="PROSITE" id="PS00135">
    <property type="entry name" value="TRYPSIN_SER"/>
    <property type="match status" value="1"/>
</dbReference>
<sequence>MELSVILISFIAMMSMEGSNAQQTFDCGVAPINTRIVGGTDAPAGNWPWQVSIHFKDNFNNGHICGGTLISNQWVMTAAHCIASTNINSWTLYLGRQTQSTSDANSNEVRVGVQSIIVHPKYNNSLLNNDISLMKLSQPVNFTSYIRPVCLASIGSVFHNGTTCWATGWGNIGKDQPLPGPQTLQEVEVPVVGSSQCSCQYKNVKGITITPQMICAGRTSKGTCQGDSGGPIQCKTGSKWVQAGISSFGTSLGCAIKDFPEVFSRVSEFNTWITDNVEGAAIGFVNFTSNGTDDSFKCSATLHFSLFSSVIILFTALISNFLTHALVT</sequence>
<keyword evidence="10" id="KW-1185">Reference proteome</keyword>
<dbReference type="PRINTS" id="PR00722">
    <property type="entry name" value="CHYMOTRYPSIN"/>
</dbReference>
<feature type="chain" id="PRO_5043019854" description="Peptidase S1 domain-containing protein" evidence="7">
    <location>
        <begin position="22"/>
        <end position="328"/>
    </location>
</feature>
<dbReference type="FunFam" id="2.40.10.10:FF:000024">
    <property type="entry name" value="Serine protease 53"/>
    <property type="match status" value="1"/>
</dbReference>
<feature type="signal peptide" evidence="7">
    <location>
        <begin position="1"/>
        <end position="21"/>
    </location>
</feature>
<dbReference type="CDD" id="cd00190">
    <property type="entry name" value="Tryp_SPc"/>
    <property type="match status" value="1"/>
</dbReference>
<evidence type="ECO:0000256" key="5">
    <source>
        <dbReference type="RuleBase" id="RU363034"/>
    </source>
</evidence>
<keyword evidence="6" id="KW-0812">Transmembrane</keyword>
<dbReference type="GO" id="GO:0004252">
    <property type="term" value="F:serine-type endopeptidase activity"/>
    <property type="evidence" value="ECO:0007669"/>
    <property type="project" value="InterPro"/>
</dbReference>
<dbReference type="Pfam" id="PF00089">
    <property type="entry name" value="Trypsin"/>
    <property type="match status" value="1"/>
</dbReference>
<dbReference type="InterPro" id="IPR001254">
    <property type="entry name" value="Trypsin_dom"/>
</dbReference>
<name>A0AAN9CEY6_9TELE</name>
<keyword evidence="6" id="KW-1133">Transmembrane helix</keyword>
<dbReference type="GO" id="GO:0006508">
    <property type="term" value="P:proteolysis"/>
    <property type="evidence" value="ECO:0007669"/>
    <property type="project" value="UniProtKB-KW"/>
</dbReference>
<dbReference type="PANTHER" id="PTHR24253:SF127">
    <property type="entry name" value="SERINE PROTEASE 27-LIKE"/>
    <property type="match status" value="1"/>
</dbReference>
<dbReference type="InterPro" id="IPR009003">
    <property type="entry name" value="Peptidase_S1_PA"/>
</dbReference>
<evidence type="ECO:0000256" key="2">
    <source>
        <dbReference type="ARBA" id="ARBA00022729"/>
    </source>
</evidence>
<dbReference type="EMBL" id="JAYKXH010000019">
    <property type="protein sequence ID" value="KAK7134261.1"/>
    <property type="molecule type" value="Genomic_DNA"/>
</dbReference>
<comment type="caution">
    <text evidence="9">The sequence shown here is derived from an EMBL/GenBank/DDBJ whole genome shotgun (WGS) entry which is preliminary data.</text>
</comment>
<evidence type="ECO:0000256" key="1">
    <source>
        <dbReference type="ARBA" id="ARBA00022670"/>
    </source>
</evidence>